<dbReference type="AlphaFoldDB" id="A0AAV4G854"/>
<feature type="region of interest" description="Disordered" evidence="1">
    <location>
        <begin position="1"/>
        <end position="34"/>
    </location>
</feature>
<gene>
    <name evidence="2" type="ORF">ElyMa_005906700</name>
</gene>
<evidence type="ECO:0000313" key="2">
    <source>
        <dbReference type="EMBL" id="GFR80750.1"/>
    </source>
</evidence>
<reference evidence="2 3" key="1">
    <citation type="journal article" date="2021" name="Elife">
        <title>Chloroplast acquisition without the gene transfer in kleptoplastic sea slugs, Plakobranchus ocellatus.</title>
        <authorList>
            <person name="Maeda T."/>
            <person name="Takahashi S."/>
            <person name="Yoshida T."/>
            <person name="Shimamura S."/>
            <person name="Takaki Y."/>
            <person name="Nagai Y."/>
            <person name="Toyoda A."/>
            <person name="Suzuki Y."/>
            <person name="Arimoto A."/>
            <person name="Ishii H."/>
            <person name="Satoh N."/>
            <person name="Nishiyama T."/>
            <person name="Hasebe M."/>
            <person name="Maruyama T."/>
            <person name="Minagawa J."/>
            <person name="Obokata J."/>
            <person name="Shigenobu S."/>
        </authorList>
    </citation>
    <scope>NUCLEOTIDE SEQUENCE [LARGE SCALE GENOMIC DNA]</scope>
</reference>
<organism evidence="2 3">
    <name type="scientific">Elysia marginata</name>
    <dbReference type="NCBI Taxonomy" id="1093978"/>
    <lineage>
        <taxon>Eukaryota</taxon>
        <taxon>Metazoa</taxon>
        <taxon>Spiralia</taxon>
        <taxon>Lophotrochozoa</taxon>
        <taxon>Mollusca</taxon>
        <taxon>Gastropoda</taxon>
        <taxon>Heterobranchia</taxon>
        <taxon>Euthyneura</taxon>
        <taxon>Panpulmonata</taxon>
        <taxon>Sacoglossa</taxon>
        <taxon>Placobranchoidea</taxon>
        <taxon>Plakobranchidae</taxon>
        <taxon>Elysia</taxon>
    </lineage>
</organism>
<comment type="caution">
    <text evidence="2">The sequence shown here is derived from an EMBL/GenBank/DDBJ whole genome shotgun (WGS) entry which is preliminary data.</text>
</comment>
<name>A0AAV4G854_9GAST</name>
<dbReference type="EMBL" id="BMAT01011863">
    <property type="protein sequence ID" value="GFR80750.1"/>
    <property type="molecule type" value="Genomic_DNA"/>
</dbReference>
<dbReference type="Proteomes" id="UP000762676">
    <property type="component" value="Unassembled WGS sequence"/>
</dbReference>
<sequence>MSRFLMPPPRVGAKGLTSGSLRQPGMGRQVQAGGRQHWTDLLTRRRHVFRVGSNVMSWETRHTHTDTQTEAGDNDLTGACCACHSAGKA</sequence>
<keyword evidence="3" id="KW-1185">Reference proteome</keyword>
<protein>
    <submittedName>
        <fullName evidence="2">Uncharacterized protein</fullName>
    </submittedName>
</protein>
<feature type="compositionally biased region" description="Pro residues" evidence="1">
    <location>
        <begin position="1"/>
        <end position="10"/>
    </location>
</feature>
<evidence type="ECO:0000256" key="1">
    <source>
        <dbReference type="SAM" id="MobiDB-lite"/>
    </source>
</evidence>
<accession>A0AAV4G854</accession>
<evidence type="ECO:0000313" key="3">
    <source>
        <dbReference type="Proteomes" id="UP000762676"/>
    </source>
</evidence>
<proteinExistence type="predicted"/>